<gene>
    <name evidence="1" type="ORF">RFH988_LOCUS21828</name>
</gene>
<protein>
    <submittedName>
        <fullName evidence="1">Uncharacterized protein</fullName>
    </submittedName>
</protein>
<reference evidence="1" key="1">
    <citation type="submission" date="2021-02" db="EMBL/GenBank/DDBJ databases">
        <authorList>
            <person name="Nowell W R."/>
        </authorList>
    </citation>
    <scope>NUCLEOTIDE SEQUENCE</scope>
</reference>
<proteinExistence type="predicted"/>
<accession>A0A814SKI0</accession>
<evidence type="ECO:0000313" key="2">
    <source>
        <dbReference type="Proteomes" id="UP000663882"/>
    </source>
</evidence>
<name>A0A814SKI0_9BILA</name>
<sequence>MDQLKADLETVTFDTQLHQAVLFDVITTMKDFIQHFIPPSLTSSRVNRVSLISVAQQFYNRFHLASIRLNDGFQFNRKVSFMAPTVTYNITSNIPVIINITGLSEPMRIIGIYWPTSQQRDLDDILPYVVEGTILTDDFNATVKEWNSPLTDNLNITNY</sequence>
<dbReference type="InterPro" id="IPR036691">
    <property type="entry name" value="Endo/exonu/phosph_ase_sf"/>
</dbReference>
<evidence type="ECO:0000313" key="1">
    <source>
        <dbReference type="EMBL" id="CAF1149432.1"/>
    </source>
</evidence>
<dbReference type="Gene3D" id="3.60.10.10">
    <property type="entry name" value="Endonuclease/exonuclease/phosphatase"/>
    <property type="match status" value="1"/>
</dbReference>
<dbReference type="EMBL" id="CAJNOO010001416">
    <property type="protein sequence ID" value="CAF1149432.1"/>
    <property type="molecule type" value="Genomic_DNA"/>
</dbReference>
<organism evidence="1 2">
    <name type="scientific">Rotaria sordida</name>
    <dbReference type="NCBI Taxonomy" id="392033"/>
    <lineage>
        <taxon>Eukaryota</taxon>
        <taxon>Metazoa</taxon>
        <taxon>Spiralia</taxon>
        <taxon>Gnathifera</taxon>
        <taxon>Rotifera</taxon>
        <taxon>Eurotatoria</taxon>
        <taxon>Bdelloidea</taxon>
        <taxon>Philodinida</taxon>
        <taxon>Philodinidae</taxon>
        <taxon>Rotaria</taxon>
    </lineage>
</organism>
<dbReference type="AlphaFoldDB" id="A0A814SKI0"/>
<dbReference type="Proteomes" id="UP000663882">
    <property type="component" value="Unassembled WGS sequence"/>
</dbReference>
<comment type="caution">
    <text evidence="1">The sequence shown here is derived from an EMBL/GenBank/DDBJ whole genome shotgun (WGS) entry which is preliminary data.</text>
</comment>
<dbReference type="OrthoDB" id="415822at2759"/>